<proteinExistence type="predicted"/>
<feature type="region of interest" description="Disordered" evidence="1">
    <location>
        <begin position="1"/>
        <end position="181"/>
    </location>
</feature>
<evidence type="ECO:0000313" key="3">
    <source>
        <dbReference type="EMBL" id="WPB00560.1"/>
    </source>
</evidence>
<name>A0A2G5I2U0_CERBT</name>
<gene>
    <name evidence="2" type="ORF">CB0940_03385</name>
    <name evidence="3" type="ORF">RHO25_005180</name>
</gene>
<protein>
    <submittedName>
        <fullName evidence="2">Uncharacterized protein</fullName>
    </submittedName>
</protein>
<organism evidence="2 4">
    <name type="scientific">Cercospora beticola</name>
    <name type="common">Sugarbeet leaf spot fungus</name>
    <dbReference type="NCBI Taxonomy" id="122368"/>
    <lineage>
        <taxon>Eukaryota</taxon>
        <taxon>Fungi</taxon>
        <taxon>Dikarya</taxon>
        <taxon>Ascomycota</taxon>
        <taxon>Pezizomycotina</taxon>
        <taxon>Dothideomycetes</taxon>
        <taxon>Dothideomycetidae</taxon>
        <taxon>Mycosphaerellales</taxon>
        <taxon>Mycosphaerellaceae</taxon>
        <taxon>Cercospora</taxon>
    </lineage>
</organism>
<dbReference type="Proteomes" id="UP001302367">
    <property type="component" value="Chromosome 3"/>
</dbReference>
<keyword evidence="5" id="KW-1185">Reference proteome</keyword>
<evidence type="ECO:0000256" key="1">
    <source>
        <dbReference type="SAM" id="MobiDB-lite"/>
    </source>
</evidence>
<accession>A0A2G5I2U0</accession>
<evidence type="ECO:0000313" key="5">
    <source>
        <dbReference type="Proteomes" id="UP001302367"/>
    </source>
</evidence>
<feature type="compositionally biased region" description="Basic and acidic residues" evidence="1">
    <location>
        <begin position="138"/>
        <end position="181"/>
    </location>
</feature>
<reference evidence="2 4" key="1">
    <citation type="submission" date="2015-10" db="EMBL/GenBank/DDBJ databases">
        <title>The cercosporin biosynthetic gene cluster was horizontally transferred to several fungal lineages and shown to be expanded in Cercospora beticola based on microsynteny with recipient genomes.</title>
        <authorList>
            <person name="De Jonge R."/>
            <person name="Ebert M.K."/>
            <person name="Suttle J.C."/>
            <person name="Jurick Ii W.M."/>
            <person name="Secor G.A."/>
            <person name="Thomma B.P."/>
            <person name="Van De Peer Y."/>
            <person name="Bolton M.D."/>
        </authorList>
    </citation>
    <scope>NUCLEOTIDE SEQUENCE [LARGE SCALE GENOMIC DNA]</scope>
    <source>
        <strain evidence="2 4">09-40</strain>
    </source>
</reference>
<dbReference type="Proteomes" id="UP000230605">
    <property type="component" value="Chromosome 3"/>
</dbReference>
<dbReference type="EMBL" id="LKMD01000101">
    <property type="protein sequence ID" value="PIA99071.1"/>
    <property type="molecule type" value="Genomic_DNA"/>
</dbReference>
<sequence>MAENRAEGNKGQFSASAPQPEPTITSKHQPGKIIPGSNDAVPEFEAEVLPAGSAPPKNTFEPQTEGEVPPVQNYYKDGVGEGETTKASDTIVGATSGDVHQGLGKPVQGQTSKELHDGTHTRAGVEGVGGSAKQATVDPHDPQHISQRALDKDEAVVGRGEKASAEDRVPEPAETVAAERR</sequence>
<evidence type="ECO:0000313" key="4">
    <source>
        <dbReference type="Proteomes" id="UP000230605"/>
    </source>
</evidence>
<evidence type="ECO:0000313" key="2">
    <source>
        <dbReference type="EMBL" id="PIA99071.1"/>
    </source>
</evidence>
<dbReference type="AlphaFoldDB" id="A0A2G5I2U0"/>
<reference evidence="3 5" key="2">
    <citation type="submission" date="2023-09" db="EMBL/GenBank/DDBJ databases">
        <title>Complete-Gapless Cercospora beticola genome.</title>
        <authorList>
            <person name="Wyatt N.A."/>
            <person name="Spanner R.E."/>
            <person name="Bolton M.D."/>
        </authorList>
    </citation>
    <scope>NUCLEOTIDE SEQUENCE [LARGE SCALE GENOMIC DNA]</scope>
    <source>
        <strain evidence="3">Cb09-40</strain>
    </source>
</reference>
<dbReference type="OrthoDB" id="3260716at2759"/>
<dbReference type="EMBL" id="CP134186">
    <property type="protein sequence ID" value="WPB00560.1"/>
    <property type="molecule type" value="Genomic_DNA"/>
</dbReference>
<feature type="compositionally biased region" description="Polar residues" evidence="1">
    <location>
        <begin position="11"/>
        <end position="28"/>
    </location>
</feature>